<comment type="caution">
    <text evidence="3">The sequence shown here is derived from an EMBL/GenBank/DDBJ whole genome shotgun (WGS) entry which is preliminary data.</text>
</comment>
<protein>
    <recommendedName>
        <fullName evidence="5">DUF4398 domain-containing protein</fullName>
    </recommendedName>
</protein>
<dbReference type="RefSeq" id="WP_258829756.1">
    <property type="nucleotide sequence ID" value="NZ_JANUHA010000018.1"/>
</dbReference>
<evidence type="ECO:0000313" key="4">
    <source>
        <dbReference type="Proteomes" id="UP001206572"/>
    </source>
</evidence>
<evidence type="ECO:0000256" key="2">
    <source>
        <dbReference type="SAM" id="SignalP"/>
    </source>
</evidence>
<name>A0ABT2AR74_9BURK</name>
<feature type="signal peptide" evidence="2">
    <location>
        <begin position="1"/>
        <end position="24"/>
    </location>
</feature>
<evidence type="ECO:0008006" key="5">
    <source>
        <dbReference type="Google" id="ProtNLM"/>
    </source>
</evidence>
<sequence length="120" mass="13112">MPHHRTLLRGACACLLGAVLSAHAQTQTQTSSDALVDPVAARQQAKEIAQGDPARWYREDTTRQARLRTLQKEAGAALQEARNACKKGPSAERKSCEQEARANYQRDMAQAKAQVDGQTP</sequence>
<dbReference type="EMBL" id="JANUHA010000018">
    <property type="protein sequence ID" value="MCS0598749.1"/>
    <property type="molecule type" value="Genomic_DNA"/>
</dbReference>
<keyword evidence="4" id="KW-1185">Reference proteome</keyword>
<reference evidence="3 4" key="1">
    <citation type="submission" date="2022-08" db="EMBL/GenBank/DDBJ databases">
        <title>Reclassification of Massilia species as members of the genera Telluria, Duganella, Pseudoduganella, Mokoshia gen. nov. and Zemynaea gen. nov. using orthogonal and non-orthogonal genome-based approaches.</title>
        <authorList>
            <person name="Bowman J.P."/>
        </authorList>
    </citation>
    <scope>NUCLEOTIDE SEQUENCE [LARGE SCALE GENOMIC DNA]</scope>
    <source>
        <strain evidence="3 4">JCM 31661</strain>
    </source>
</reference>
<keyword evidence="2" id="KW-0732">Signal</keyword>
<feature type="chain" id="PRO_5047175543" description="DUF4398 domain-containing protein" evidence="2">
    <location>
        <begin position="25"/>
        <end position="120"/>
    </location>
</feature>
<evidence type="ECO:0000256" key="1">
    <source>
        <dbReference type="SAM" id="MobiDB-lite"/>
    </source>
</evidence>
<feature type="region of interest" description="Disordered" evidence="1">
    <location>
        <begin position="80"/>
        <end position="120"/>
    </location>
</feature>
<dbReference type="Proteomes" id="UP001206572">
    <property type="component" value="Unassembled WGS sequence"/>
</dbReference>
<gene>
    <name evidence="3" type="ORF">NX780_20610</name>
</gene>
<proteinExistence type="predicted"/>
<feature type="compositionally biased region" description="Basic and acidic residues" evidence="1">
    <location>
        <begin position="89"/>
        <end position="100"/>
    </location>
</feature>
<evidence type="ECO:0000313" key="3">
    <source>
        <dbReference type="EMBL" id="MCS0598749.1"/>
    </source>
</evidence>
<organism evidence="3 4">
    <name type="scientific">Massilia agri</name>
    <dbReference type="NCBI Taxonomy" id="1886785"/>
    <lineage>
        <taxon>Bacteria</taxon>
        <taxon>Pseudomonadati</taxon>
        <taxon>Pseudomonadota</taxon>
        <taxon>Betaproteobacteria</taxon>
        <taxon>Burkholderiales</taxon>
        <taxon>Oxalobacteraceae</taxon>
        <taxon>Telluria group</taxon>
        <taxon>Massilia</taxon>
    </lineage>
</organism>
<accession>A0ABT2AR74</accession>